<protein>
    <submittedName>
        <fullName evidence="2">Uncharacterized protein</fullName>
    </submittedName>
</protein>
<feature type="transmembrane region" description="Helical" evidence="1">
    <location>
        <begin position="14"/>
        <end position="36"/>
    </location>
</feature>
<accession>A0A4Y9ABV8</accession>
<comment type="caution">
    <text evidence="2">The sequence shown here is derived from an EMBL/GenBank/DDBJ whole genome shotgun (WGS) entry which is preliminary data.</text>
</comment>
<dbReference type="AlphaFoldDB" id="A0A4Y9ABV8"/>
<dbReference type="EMBL" id="SRHY01000015">
    <property type="protein sequence ID" value="TFJ92792.1"/>
    <property type="molecule type" value="Genomic_DNA"/>
</dbReference>
<keyword evidence="1" id="KW-1133">Transmembrane helix</keyword>
<keyword evidence="3" id="KW-1185">Reference proteome</keyword>
<gene>
    <name evidence="2" type="ORF">E4U82_10330</name>
</gene>
<reference evidence="2 3" key="1">
    <citation type="submission" date="2019-03" db="EMBL/GenBank/DDBJ databases">
        <title>Genome sequence of Lentibacillus salicampi ATCC BAA-719.</title>
        <authorList>
            <person name="Maclea K.S."/>
            <person name="Simoes Junior M."/>
        </authorList>
    </citation>
    <scope>NUCLEOTIDE SEQUENCE [LARGE SCALE GENOMIC DNA]</scope>
    <source>
        <strain evidence="2 3">ATCC BAA-719</strain>
    </source>
</reference>
<sequence length="61" mass="7288">MMEFLYFPEDKSEYIPGVIILIIFMIGAVLTMYFFIKYSKKEAKKVDEQYGQGEYTTEDRE</sequence>
<dbReference type="RefSeq" id="WP_135110120.1">
    <property type="nucleotide sequence ID" value="NZ_SRHY01000015.1"/>
</dbReference>
<evidence type="ECO:0000313" key="2">
    <source>
        <dbReference type="EMBL" id="TFJ92792.1"/>
    </source>
</evidence>
<keyword evidence="1" id="KW-0812">Transmembrane</keyword>
<dbReference type="Proteomes" id="UP000298484">
    <property type="component" value="Unassembled WGS sequence"/>
</dbReference>
<proteinExistence type="predicted"/>
<keyword evidence="1" id="KW-0472">Membrane</keyword>
<name>A0A4Y9ABV8_9BACI</name>
<evidence type="ECO:0000313" key="3">
    <source>
        <dbReference type="Proteomes" id="UP000298484"/>
    </source>
</evidence>
<evidence type="ECO:0000256" key="1">
    <source>
        <dbReference type="SAM" id="Phobius"/>
    </source>
</evidence>
<organism evidence="2 3">
    <name type="scientific">Lentibacillus salicampi</name>
    <dbReference type="NCBI Taxonomy" id="175306"/>
    <lineage>
        <taxon>Bacteria</taxon>
        <taxon>Bacillati</taxon>
        <taxon>Bacillota</taxon>
        <taxon>Bacilli</taxon>
        <taxon>Bacillales</taxon>
        <taxon>Bacillaceae</taxon>
        <taxon>Lentibacillus</taxon>
    </lineage>
</organism>
<dbReference type="OrthoDB" id="2390218at2"/>